<feature type="region of interest" description="Disordered" evidence="1">
    <location>
        <begin position="670"/>
        <end position="691"/>
    </location>
</feature>
<accession>A0A7C8P3R1</accession>
<organism evidence="2 4">
    <name type="scientific">Orbilia oligospora</name>
    <name type="common">Nematode-trapping fungus</name>
    <name type="synonym">Arthrobotrys oligospora</name>
    <dbReference type="NCBI Taxonomy" id="2813651"/>
    <lineage>
        <taxon>Eukaryota</taxon>
        <taxon>Fungi</taxon>
        <taxon>Dikarya</taxon>
        <taxon>Ascomycota</taxon>
        <taxon>Pezizomycotina</taxon>
        <taxon>Orbiliomycetes</taxon>
        <taxon>Orbiliales</taxon>
        <taxon>Orbiliaceae</taxon>
        <taxon>Orbilia</taxon>
    </lineage>
</organism>
<reference evidence="2 4" key="1">
    <citation type="submission" date="2019-06" db="EMBL/GenBank/DDBJ databases">
        <authorList>
            <person name="Palmer J.M."/>
        </authorList>
    </citation>
    <scope>NUCLEOTIDE SEQUENCE [LARGE SCALE GENOMIC DNA]</scope>
    <source>
        <strain evidence="3">TWF679</strain>
        <strain evidence="2 4">TWF788</strain>
    </source>
</reference>
<dbReference type="EMBL" id="JAABOE010000200">
    <property type="protein sequence ID" value="KAF3158887.1"/>
    <property type="molecule type" value="Genomic_DNA"/>
</dbReference>
<gene>
    <name evidence="3" type="ORF">TWF679_004608</name>
    <name evidence="2" type="ORF">TWF788_004475</name>
</gene>
<feature type="compositionally biased region" description="Acidic residues" evidence="1">
    <location>
        <begin position="670"/>
        <end position="682"/>
    </location>
</feature>
<dbReference type="OrthoDB" id="10355316at2759"/>
<proteinExistence type="predicted"/>
<protein>
    <submittedName>
        <fullName evidence="2">Uncharacterized protein</fullName>
    </submittedName>
</protein>
<feature type="region of interest" description="Disordered" evidence="1">
    <location>
        <begin position="199"/>
        <end position="240"/>
    </location>
</feature>
<feature type="compositionally biased region" description="Acidic residues" evidence="1">
    <location>
        <begin position="199"/>
        <end position="212"/>
    </location>
</feature>
<comment type="caution">
    <text evidence="2">The sequence shown here is derived from an EMBL/GenBank/DDBJ whole genome shotgun (WGS) entry which is preliminary data.</text>
</comment>
<dbReference type="Proteomes" id="UP000614610">
    <property type="component" value="Unassembled WGS sequence"/>
</dbReference>
<evidence type="ECO:0000313" key="4">
    <source>
        <dbReference type="Proteomes" id="UP000479691"/>
    </source>
</evidence>
<name>A0A7C8P3R1_ORBOL</name>
<evidence type="ECO:0000313" key="3">
    <source>
        <dbReference type="EMBL" id="KAF3214828.1"/>
    </source>
</evidence>
<sequence length="691" mass="77064">MELQFPQVTQSFILGFQLSSDPVITLKTYPYLDGNPNRVDLTNCQEGPGGEVLAVGVINGVEQGIAANTRRKMRAIALWREPDCLATTPDYIISWRGGIQGMQLADMALAGQVINVRSWMDLQPKNTHLRRLGQPLGYIYKFGGNGVGPDEDEDEEGERIYVEEGMPVVTTGIEETPAAAKLELIQRAGVIRKAFLTTDEIDDDGGGDDDDNNNGNNGNYYTEDVNQYQSNPQPEGTSYTQTNGAQDGWQYAGSEQHQRRLNAMANTNSQDRILMGQNPSLQYWATGNPYMIRAGGGMMMHPFPNINNIPTPLSLPYQSQNMMSNPFMRLPQLPQQPQNNIPFDSSMQQLPSYLANPLIYTQQGFPNVNANRMNQNNQPWLPTRPSNLQNVPQPDESAKARQLLEEAVSQFGYELGLLNPMAPVEEVERRTEMLKKYLSDANEGTVPDMVNHWPTVGIDPNSIPPELLEDVQVKNEGEGQAQVEGQSNQVNNEIIEEIQMSRNDPMQGPGFDMAHRDNIPIGGNLWDPPLFSSNSHIVGWQPLIPEPIYHGRYYNSHDRALESQQRSHQSLANDERMLGMQEDYPRMLSEIYNTQAYGDQGDEPDAGIQLAGYGQDVVPDNNEADLYQEPQLGRVGVREGGNPSLSNGQYIQSGDEIVPDQQLFEEEYSPLDDGDFFADDENSGGTRLSEF</sequence>
<feature type="compositionally biased region" description="Polar residues" evidence="1">
    <location>
        <begin position="224"/>
        <end position="240"/>
    </location>
</feature>
<evidence type="ECO:0000256" key="1">
    <source>
        <dbReference type="SAM" id="MobiDB-lite"/>
    </source>
</evidence>
<dbReference type="Proteomes" id="UP000479691">
    <property type="component" value="Unassembled WGS sequence"/>
</dbReference>
<dbReference type="AlphaFoldDB" id="A0A7C8P3R1"/>
<evidence type="ECO:0000313" key="2">
    <source>
        <dbReference type="EMBL" id="KAF3158887.1"/>
    </source>
</evidence>
<dbReference type="EMBL" id="WIWT01000021">
    <property type="protein sequence ID" value="KAF3214828.1"/>
    <property type="molecule type" value="Genomic_DNA"/>
</dbReference>